<reference evidence="2" key="1">
    <citation type="submission" date="2011-04" db="EMBL/GenBank/DDBJ databases">
        <title>The complete genome of Treponema brennaborense DSM 12168.</title>
        <authorList>
            <person name="Lucas S."/>
            <person name="Han J."/>
            <person name="Lapidus A."/>
            <person name="Bruce D."/>
            <person name="Goodwin L."/>
            <person name="Pitluck S."/>
            <person name="Peters L."/>
            <person name="Kyrpides N."/>
            <person name="Mavromatis K."/>
            <person name="Ivanova N."/>
            <person name="Mikhailova N."/>
            <person name="Pagani I."/>
            <person name="Teshima H."/>
            <person name="Detter J.C."/>
            <person name="Tapia R."/>
            <person name="Han C."/>
            <person name="Land M."/>
            <person name="Hauser L."/>
            <person name="Markowitz V."/>
            <person name="Cheng J.-F."/>
            <person name="Hugenholtz P."/>
            <person name="Woyke T."/>
            <person name="Wu D."/>
            <person name="Gronow S."/>
            <person name="Wellnitz S."/>
            <person name="Brambilla E."/>
            <person name="Klenk H.-P."/>
            <person name="Eisen J.A."/>
        </authorList>
    </citation>
    <scope>NUCLEOTIDE SEQUENCE [LARGE SCALE GENOMIC DNA]</scope>
    <source>
        <strain evidence="2">DSM 12168 / CIP 105900 / DD5/3</strain>
    </source>
</reference>
<sequence length="164" mass="19008">MIGKFDAILERSKTKHKEIMRKMRHLSKLSKRDFDATVHRYHDEVFAEIDCTECGLCCRNLGPVFRNTDVMHICSAIGTNEKEFRNRYLMQDPDGVGYMLKELPCPFQEADNTCAVYEERTLSCRNFPHTKSVNVQKKLVGLALDSLYCPAAFLICEKIMENYK</sequence>
<dbReference type="Pfam" id="PF03692">
    <property type="entry name" value="CxxCxxCC"/>
    <property type="match status" value="1"/>
</dbReference>
<accession>F4LKQ7</accession>
<name>F4LKQ7_TREBD</name>
<dbReference type="KEGG" id="tbe:Trebr_0060"/>
<dbReference type="Proteomes" id="UP000006546">
    <property type="component" value="Chromosome"/>
</dbReference>
<keyword evidence="2" id="KW-1185">Reference proteome</keyword>
<gene>
    <name evidence="1" type="ordered locus">Trebr_0060</name>
</gene>
<evidence type="ECO:0000313" key="2">
    <source>
        <dbReference type="Proteomes" id="UP000006546"/>
    </source>
</evidence>
<dbReference type="EMBL" id="CP002696">
    <property type="protein sequence ID" value="AEE15518.1"/>
    <property type="molecule type" value="Genomic_DNA"/>
</dbReference>
<proteinExistence type="predicted"/>
<dbReference type="InterPro" id="IPR005358">
    <property type="entry name" value="Puta_zinc/iron-chelating_dom"/>
</dbReference>
<dbReference type="HOGENOM" id="CLU_137972_0_0_12"/>
<organism evidence="1 2">
    <name type="scientific">Treponema brennaborense (strain DSM 12168 / CIP 105900 / DD5/3)</name>
    <dbReference type="NCBI Taxonomy" id="906968"/>
    <lineage>
        <taxon>Bacteria</taxon>
        <taxon>Pseudomonadati</taxon>
        <taxon>Spirochaetota</taxon>
        <taxon>Spirochaetia</taxon>
        <taxon>Spirochaetales</taxon>
        <taxon>Treponemataceae</taxon>
        <taxon>Treponema</taxon>
    </lineage>
</organism>
<dbReference type="AlphaFoldDB" id="F4LKQ7"/>
<evidence type="ECO:0008006" key="3">
    <source>
        <dbReference type="Google" id="ProtNLM"/>
    </source>
</evidence>
<evidence type="ECO:0000313" key="1">
    <source>
        <dbReference type="EMBL" id="AEE15518.1"/>
    </source>
</evidence>
<dbReference type="STRING" id="906968.Trebr_0060"/>
<dbReference type="PANTHER" id="PTHR35866">
    <property type="entry name" value="PUTATIVE-RELATED"/>
    <property type="match status" value="1"/>
</dbReference>
<dbReference type="eggNOG" id="COG0727">
    <property type="taxonomic scope" value="Bacteria"/>
</dbReference>
<protein>
    <recommendedName>
        <fullName evidence="3">Fe-S oxidoreductase</fullName>
    </recommendedName>
</protein>
<dbReference type="PANTHER" id="PTHR35866:SF1">
    <property type="entry name" value="YKGJ FAMILY CYSTEINE CLUSTER PROTEIN"/>
    <property type="match status" value="1"/>
</dbReference>